<evidence type="ECO:0000313" key="2">
    <source>
        <dbReference type="EMBL" id="HHE54750.1"/>
    </source>
</evidence>
<dbReference type="InterPro" id="IPR005586">
    <property type="entry name" value="ABC_trans_aux"/>
</dbReference>
<dbReference type="Proteomes" id="UP000886111">
    <property type="component" value="Unassembled WGS sequence"/>
</dbReference>
<name>A0A7V5H2V9_CALAY</name>
<organism evidence="2">
    <name type="scientific">Caldithrix abyssi</name>
    <dbReference type="NCBI Taxonomy" id="187145"/>
    <lineage>
        <taxon>Bacteria</taxon>
        <taxon>Pseudomonadati</taxon>
        <taxon>Calditrichota</taxon>
        <taxon>Calditrichia</taxon>
        <taxon>Calditrichales</taxon>
        <taxon>Calditrichaceae</taxon>
        <taxon>Caldithrix</taxon>
    </lineage>
</organism>
<dbReference type="AlphaFoldDB" id="A0A7V5H2V9"/>
<dbReference type="Gene3D" id="3.40.50.10610">
    <property type="entry name" value="ABC-type transport auxiliary lipoprotein component"/>
    <property type="match status" value="1"/>
</dbReference>
<comment type="caution">
    <text evidence="2">The sequence shown here is derived from an EMBL/GenBank/DDBJ whole genome shotgun (WGS) entry which is preliminary data.</text>
</comment>
<protein>
    <recommendedName>
        <fullName evidence="1">ABC-type transport auxiliary lipoprotein component domain-containing protein</fullName>
    </recommendedName>
</protein>
<dbReference type="SUPFAM" id="SSF159594">
    <property type="entry name" value="XCC0632-like"/>
    <property type="match status" value="1"/>
</dbReference>
<reference evidence="2" key="1">
    <citation type="journal article" date="2020" name="mSystems">
        <title>Genome- and Community-Level Interaction Insights into Carbon Utilization and Element Cycling Functions of Hydrothermarchaeota in Hydrothermal Sediment.</title>
        <authorList>
            <person name="Zhou Z."/>
            <person name="Liu Y."/>
            <person name="Xu W."/>
            <person name="Pan J."/>
            <person name="Luo Z.H."/>
            <person name="Li M."/>
        </authorList>
    </citation>
    <scope>NUCLEOTIDE SEQUENCE [LARGE SCALE GENOMIC DNA]</scope>
    <source>
        <strain evidence="2">HyVt-76</strain>
    </source>
</reference>
<dbReference type="EMBL" id="DRTD01000224">
    <property type="protein sequence ID" value="HHE54750.1"/>
    <property type="molecule type" value="Genomic_DNA"/>
</dbReference>
<evidence type="ECO:0000259" key="1">
    <source>
        <dbReference type="Pfam" id="PF03886"/>
    </source>
</evidence>
<dbReference type="Pfam" id="PF03886">
    <property type="entry name" value="ABC_trans_aux"/>
    <property type="match status" value="1"/>
</dbReference>
<sequence>MKTLKIKYLFVILILAISSLFFQCTSKQILKKYYVLDEQIDSTLIKQAPLPYSVMIEPFWANPAYKTKQIALRTANHELQYYYYHLWSEAPDVTLRFLLWRKLKTVNLFQNCELAISQVFPQYGISGTLDRLEVKNRGKKNKYPMARIKGRLELFDFKTRQMVVRHSFDRAMNLPKKFSMNQFVTSVNQMMNEEIDLFIKKMSSSLQ</sequence>
<feature type="domain" description="ABC-type transport auxiliary lipoprotein component" evidence="1">
    <location>
        <begin position="34"/>
        <end position="192"/>
    </location>
</feature>
<gene>
    <name evidence="2" type="ORF">ENL21_03135</name>
</gene>
<accession>A0A7V5H2V9</accession>
<proteinExistence type="predicted"/>